<dbReference type="InterPro" id="IPR000182">
    <property type="entry name" value="GNAT_dom"/>
</dbReference>
<gene>
    <name evidence="2" type="ORF">IV56_GL002253</name>
</gene>
<proteinExistence type="predicted"/>
<dbReference type="InterPro" id="IPR053144">
    <property type="entry name" value="Acetyltransferase_Butenolide"/>
</dbReference>
<dbReference type="SUPFAM" id="SSF55729">
    <property type="entry name" value="Acyl-CoA N-acyltransferases (Nat)"/>
    <property type="match status" value="1"/>
</dbReference>
<sequence>MIHYTFESGLTIHEIKALYGSVGMTDYLKDPAGTAMGLANSTMITARDDDQQLVGLIRGLSDMHTIAMIQDLLVMPDYQHQGIGHELLKTFTDYFKQVSRIVIVCNRPELASLYEKAGFVPESDTALTTFVHPRRLLEPRY</sequence>
<dbReference type="PANTHER" id="PTHR43233:SF1">
    <property type="entry name" value="FAMILY N-ACETYLTRANSFERASE, PUTATIVE (AFU_ORTHOLOGUE AFUA_6G03350)-RELATED"/>
    <property type="match status" value="1"/>
</dbReference>
<dbReference type="PROSITE" id="PS51186">
    <property type="entry name" value="GNAT"/>
    <property type="match status" value="1"/>
</dbReference>
<dbReference type="Gene3D" id="3.40.630.30">
    <property type="match status" value="1"/>
</dbReference>
<dbReference type="PATRIC" id="fig|1293598.4.peg.2354"/>
<dbReference type="STRING" id="1293598.IV56_GL002253"/>
<dbReference type="PANTHER" id="PTHR43233">
    <property type="entry name" value="FAMILY N-ACETYLTRANSFERASE, PUTATIVE (AFU_ORTHOLOGUE AFUA_6G03350)-RELATED"/>
    <property type="match status" value="1"/>
</dbReference>
<dbReference type="RefSeq" id="WP_054776670.1">
    <property type="nucleotide sequence ID" value="NZ_BBBX01000002.1"/>
</dbReference>
<dbReference type="InterPro" id="IPR016181">
    <property type="entry name" value="Acyl_CoA_acyltransferase"/>
</dbReference>
<evidence type="ECO:0000259" key="1">
    <source>
        <dbReference type="PROSITE" id="PS51186"/>
    </source>
</evidence>
<dbReference type="Proteomes" id="UP000050969">
    <property type="component" value="Unassembled WGS sequence"/>
</dbReference>
<evidence type="ECO:0000313" key="2">
    <source>
        <dbReference type="EMBL" id="KRO15487.1"/>
    </source>
</evidence>
<dbReference type="GO" id="GO:0016747">
    <property type="term" value="F:acyltransferase activity, transferring groups other than amino-acyl groups"/>
    <property type="evidence" value="ECO:0007669"/>
    <property type="project" value="InterPro"/>
</dbReference>
<accession>A0A0R2MP91</accession>
<dbReference type="EMBL" id="JQCE01000064">
    <property type="protein sequence ID" value="KRO15487.1"/>
    <property type="molecule type" value="Genomic_DNA"/>
</dbReference>
<feature type="domain" description="N-acetyltransferase" evidence="1">
    <location>
        <begin position="1"/>
        <end position="138"/>
    </location>
</feature>
<protein>
    <recommendedName>
        <fullName evidence="1">N-acetyltransferase domain-containing protein</fullName>
    </recommendedName>
</protein>
<dbReference type="OrthoDB" id="9775804at2"/>
<dbReference type="CDD" id="cd04301">
    <property type="entry name" value="NAT_SF"/>
    <property type="match status" value="1"/>
</dbReference>
<organism evidence="2 3">
    <name type="scientific">Lacticaseibacillus saniviri JCM 17471 = DSM 24301</name>
    <dbReference type="NCBI Taxonomy" id="1293598"/>
    <lineage>
        <taxon>Bacteria</taxon>
        <taxon>Bacillati</taxon>
        <taxon>Bacillota</taxon>
        <taxon>Bacilli</taxon>
        <taxon>Lactobacillales</taxon>
        <taxon>Lactobacillaceae</taxon>
        <taxon>Lacticaseibacillus</taxon>
    </lineage>
</organism>
<dbReference type="AlphaFoldDB" id="A0A0R2MP91"/>
<reference evidence="2 3" key="1">
    <citation type="journal article" date="2015" name="Genome Announc.">
        <title>Expanding the biotechnology potential of lactobacilli through comparative genomics of 213 strains and associated genera.</title>
        <authorList>
            <person name="Sun Z."/>
            <person name="Harris H.M."/>
            <person name="McCann A."/>
            <person name="Guo C."/>
            <person name="Argimon S."/>
            <person name="Zhang W."/>
            <person name="Yang X."/>
            <person name="Jeffery I.B."/>
            <person name="Cooney J.C."/>
            <person name="Kagawa T.F."/>
            <person name="Liu W."/>
            <person name="Song Y."/>
            <person name="Salvetti E."/>
            <person name="Wrobel A."/>
            <person name="Rasinkangas P."/>
            <person name="Parkhill J."/>
            <person name="Rea M.C."/>
            <person name="O'Sullivan O."/>
            <person name="Ritari J."/>
            <person name="Douillard F.P."/>
            <person name="Paul Ross R."/>
            <person name="Yang R."/>
            <person name="Briner A.E."/>
            <person name="Felis G.E."/>
            <person name="de Vos W.M."/>
            <person name="Barrangou R."/>
            <person name="Klaenhammer T.R."/>
            <person name="Caufield P.W."/>
            <person name="Cui Y."/>
            <person name="Zhang H."/>
            <person name="O'Toole P.W."/>
        </authorList>
    </citation>
    <scope>NUCLEOTIDE SEQUENCE [LARGE SCALE GENOMIC DNA]</scope>
    <source>
        <strain evidence="2 3">DSM 24301</strain>
    </source>
</reference>
<name>A0A0R2MP91_9LACO</name>
<evidence type="ECO:0000313" key="3">
    <source>
        <dbReference type="Proteomes" id="UP000050969"/>
    </source>
</evidence>
<keyword evidence="3" id="KW-1185">Reference proteome</keyword>
<comment type="caution">
    <text evidence="2">The sequence shown here is derived from an EMBL/GenBank/DDBJ whole genome shotgun (WGS) entry which is preliminary data.</text>
</comment>
<dbReference type="Pfam" id="PF13673">
    <property type="entry name" value="Acetyltransf_10"/>
    <property type="match status" value="1"/>
</dbReference>